<dbReference type="InterPro" id="IPR007542">
    <property type="entry name" value="MCP_C"/>
</dbReference>
<sequence length="495" mass="56394">MTAGSLIALEYGNVERMAFLTLNPQITHFKSVYKKHTNFATQFITEMPDYDTQLQSNSEKRVTFAIPRNGDAIRDMYLTFELPDIYSSGGYNFQWIKRIAEYLVKSVSIQMDNAVIDTHYSEWFHAHSELFLNDGHKKGYYKMIGNVPELYDPTNAPGNNGIYPQNANFPSIVGRKLYLPLTFWFNKYASMVFPLIAVQKAIVSLTFTFRRLQELYTVIDVTGSQYRVRPYLQAHFIGNFLNAVPVPIISAVSSLNIHAKLEVNYIFLDNEERKRFALQSHDYLINQIQVLTNPITTSSGVQINMQNLNKPITQLIWMIRRTDMEDVNDWSNFTNWNVPDIPPFSIGYINPYGPAISITPANLKYYKTKNLLKSAVLRLMTYEITSGTTTNFDTGGMVDGKDSVFFNLMENFNCNANMPDEGIYTYSFALDNSSLQPTGSVNFSTINNKDMLLNLTEIAPTGYNGNTYNYNIRTFAVNYDILKVLGGMVATMTSN</sequence>
<feature type="domain" description="Major capsid protein N-terminal" evidence="2">
    <location>
        <begin position="27"/>
        <end position="269"/>
    </location>
</feature>
<dbReference type="InterPro" id="IPR016112">
    <property type="entry name" value="VP_dsDNA_II"/>
</dbReference>
<feature type="domain" description="Major capsid protein C-terminal" evidence="1">
    <location>
        <begin position="272"/>
        <end position="489"/>
    </location>
</feature>
<dbReference type="Gene3D" id="2.70.9.10">
    <property type="entry name" value="Adenovirus Type 2 Hexon, domain 4"/>
    <property type="match status" value="1"/>
</dbReference>
<name>A0A6C0HLL2_9ZZZZ</name>
<evidence type="ECO:0008006" key="4">
    <source>
        <dbReference type="Google" id="ProtNLM"/>
    </source>
</evidence>
<evidence type="ECO:0000313" key="3">
    <source>
        <dbReference type="EMBL" id="QHT81379.1"/>
    </source>
</evidence>
<protein>
    <recommendedName>
        <fullName evidence="4">Major capsid protein N-terminal domain-containing protein</fullName>
    </recommendedName>
</protein>
<dbReference type="InterPro" id="IPR031654">
    <property type="entry name" value="Capsid_N"/>
</dbReference>
<proteinExistence type="predicted"/>
<dbReference type="AlphaFoldDB" id="A0A6C0HLL2"/>
<evidence type="ECO:0000259" key="2">
    <source>
        <dbReference type="Pfam" id="PF16903"/>
    </source>
</evidence>
<dbReference type="Pfam" id="PF04451">
    <property type="entry name" value="Capsid_NCLDV"/>
    <property type="match status" value="1"/>
</dbReference>
<dbReference type="SUPFAM" id="SSF49749">
    <property type="entry name" value="Group II dsDNA viruses VP"/>
    <property type="match status" value="2"/>
</dbReference>
<dbReference type="Gene3D" id="2.70.9.20">
    <property type="entry name" value="Major capsid protein Vp54"/>
    <property type="match status" value="1"/>
</dbReference>
<reference evidence="3" key="1">
    <citation type="journal article" date="2020" name="Nature">
        <title>Giant virus diversity and host interactions through global metagenomics.</title>
        <authorList>
            <person name="Schulz F."/>
            <person name="Roux S."/>
            <person name="Paez-Espino D."/>
            <person name="Jungbluth S."/>
            <person name="Walsh D.A."/>
            <person name="Denef V.J."/>
            <person name="McMahon K.D."/>
            <person name="Konstantinidis K.T."/>
            <person name="Eloe-Fadrosh E.A."/>
            <person name="Kyrpides N.C."/>
            <person name="Woyke T."/>
        </authorList>
    </citation>
    <scope>NUCLEOTIDE SEQUENCE</scope>
    <source>
        <strain evidence="3">GVMAG-M-3300023184-13</strain>
    </source>
</reference>
<organism evidence="3">
    <name type="scientific">viral metagenome</name>
    <dbReference type="NCBI Taxonomy" id="1070528"/>
    <lineage>
        <taxon>unclassified sequences</taxon>
        <taxon>metagenomes</taxon>
        <taxon>organismal metagenomes</taxon>
    </lineage>
</organism>
<dbReference type="InterPro" id="IPR038519">
    <property type="entry name" value="MCP_C_sf"/>
</dbReference>
<evidence type="ECO:0000259" key="1">
    <source>
        <dbReference type="Pfam" id="PF04451"/>
    </source>
</evidence>
<dbReference type="Pfam" id="PF16903">
    <property type="entry name" value="Capsid_N"/>
    <property type="match status" value="1"/>
</dbReference>
<dbReference type="EMBL" id="MN739981">
    <property type="protein sequence ID" value="QHT81379.1"/>
    <property type="molecule type" value="Genomic_DNA"/>
</dbReference>
<accession>A0A6C0HLL2</accession>
<dbReference type="GO" id="GO:0005198">
    <property type="term" value="F:structural molecule activity"/>
    <property type="evidence" value="ECO:0007669"/>
    <property type="project" value="InterPro"/>
</dbReference>